<evidence type="ECO:0000256" key="1">
    <source>
        <dbReference type="ARBA" id="ARBA00005272"/>
    </source>
</evidence>
<keyword evidence="8" id="KW-1133">Transmembrane helix</keyword>
<evidence type="ECO:0000256" key="3">
    <source>
        <dbReference type="ARBA" id="ARBA00022630"/>
    </source>
</evidence>
<proteinExistence type="inferred from homology"/>
<dbReference type="EC" id="1.6.5.9" evidence="2"/>
<name>A0A3G6J6E7_9CORY</name>
<dbReference type="PANTHER" id="PTHR43706">
    <property type="entry name" value="NADH DEHYDROGENASE"/>
    <property type="match status" value="1"/>
</dbReference>
<dbReference type="Gene3D" id="3.50.50.100">
    <property type="match status" value="1"/>
</dbReference>
<comment type="catalytic activity">
    <reaction evidence="7">
        <text>a quinone + NADH + H(+) = a quinol + NAD(+)</text>
        <dbReference type="Rhea" id="RHEA:46160"/>
        <dbReference type="ChEBI" id="CHEBI:15378"/>
        <dbReference type="ChEBI" id="CHEBI:24646"/>
        <dbReference type="ChEBI" id="CHEBI:57540"/>
        <dbReference type="ChEBI" id="CHEBI:57945"/>
        <dbReference type="ChEBI" id="CHEBI:132124"/>
        <dbReference type="EC" id="1.6.5.9"/>
    </reaction>
</comment>
<evidence type="ECO:0000256" key="8">
    <source>
        <dbReference type="SAM" id="Phobius"/>
    </source>
</evidence>
<protein>
    <recommendedName>
        <fullName evidence="2">NADH:ubiquinone reductase (non-electrogenic)</fullName>
        <ecNumber evidence="2">1.6.5.9</ecNumber>
    </recommendedName>
</protein>
<dbReference type="OrthoDB" id="9781621at2"/>
<dbReference type="PRINTS" id="PR00411">
    <property type="entry name" value="PNDRDTASEI"/>
</dbReference>
<dbReference type="Pfam" id="PF07992">
    <property type="entry name" value="Pyr_redox_2"/>
    <property type="match status" value="1"/>
</dbReference>
<feature type="transmembrane region" description="Helical" evidence="8">
    <location>
        <begin position="390"/>
        <end position="407"/>
    </location>
</feature>
<dbReference type="InterPro" id="IPR045024">
    <property type="entry name" value="NDH-2"/>
</dbReference>
<evidence type="ECO:0000256" key="7">
    <source>
        <dbReference type="ARBA" id="ARBA00047599"/>
    </source>
</evidence>
<dbReference type="Proteomes" id="UP000269019">
    <property type="component" value="Chromosome"/>
</dbReference>
<accession>A0A3G6J6E7</accession>
<dbReference type="EMBL" id="CP033896">
    <property type="protein sequence ID" value="AZA13526.1"/>
    <property type="molecule type" value="Genomic_DNA"/>
</dbReference>
<keyword evidence="8" id="KW-0812">Transmembrane</keyword>
<keyword evidence="8" id="KW-0472">Membrane</keyword>
<evidence type="ECO:0000259" key="9">
    <source>
        <dbReference type="Pfam" id="PF07992"/>
    </source>
</evidence>
<evidence type="ECO:0000256" key="2">
    <source>
        <dbReference type="ARBA" id="ARBA00012637"/>
    </source>
</evidence>
<keyword evidence="6" id="KW-0520">NAD</keyword>
<sequence length="476" mass="52175">MVDKPFRPTGTRPHVVVIGAGFGGLFAVNALKDDDVDVTLIDRTNHHLFQPLLYQVATGLLSSGEIAPATRQILKGEDNVHVVKGEVRDIDVDARTVTTELGDFVRTYTYDHLIVAAGAGQSYFGNDHFARYAPGMKTIDDALELRARIIGAFERAELCDDPEELKRLLTFVVVGAGPTGVELAGQLAEMAHRTLQGEYSHIDPSSARIVLLDGAPQVLPPFGKRLGKNAQKQLEKIGVTVKLNAIVTDVNEHGVTYKSTVDDTEETLPSYCKIWSAGVAASPLGKLIADQCGVEVDRAGRVPVNPDLTVGDHPEIFVIGDMMSYQNLPGVAQVAIQGGRYAAQAILDEHNNGQTPEQRKPFSYYDKGSMATVSRFSAVVKMGKIEVTGFIGWVLWLAVHLMFIVGFRNRVTAIASWGLNVLSSKRWQLTTTRQQLHARTALEKLEEIADQPDAIIELKDNTQFALPDRRESKKQQ</sequence>
<keyword evidence="5 10" id="KW-0560">Oxidoreductase</keyword>
<dbReference type="AlphaFoldDB" id="A0A3G6J6E7"/>
<reference evidence="10 11" key="1">
    <citation type="submission" date="2018-11" db="EMBL/GenBank/DDBJ databases">
        <authorList>
            <person name="Kleinhagauer T."/>
            <person name="Glaeser S.P."/>
            <person name="Spergser J."/>
            <person name="Ruckert C."/>
            <person name="Kaempfer P."/>
            <person name="Busse H.-J."/>
        </authorList>
    </citation>
    <scope>NUCLEOTIDE SEQUENCE [LARGE SCALE GENOMIC DNA]</scope>
    <source>
        <strain evidence="10 11">200CH</strain>
    </source>
</reference>
<dbReference type="InterPro" id="IPR036188">
    <property type="entry name" value="FAD/NAD-bd_sf"/>
</dbReference>
<dbReference type="SUPFAM" id="SSF51905">
    <property type="entry name" value="FAD/NAD(P)-binding domain"/>
    <property type="match status" value="1"/>
</dbReference>
<dbReference type="GO" id="GO:0050136">
    <property type="term" value="F:NADH dehydrogenase (quinone) (non-electrogenic) activity"/>
    <property type="evidence" value="ECO:0007669"/>
    <property type="project" value="UniProtKB-EC"/>
</dbReference>
<evidence type="ECO:0000256" key="4">
    <source>
        <dbReference type="ARBA" id="ARBA00022827"/>
    </source>
</evidence>
<evidence type="ECO:0000313" key="11">
    <source>
        <dbReference type="Proteomes" id="UP000269019"/>
    </source>
</evidence>
<dbReference type="RefSeq" id="WP_123927737.1">
    <property type="nucleotide sequence ID" value="NZ_CP033896.1"/>
</dbReference>
<evidence type="ECO:0000256" key="5">
    <source>
        <dbReference type="ARBA" id="ARBA00023002"/>
    </source>
</evidence>
<evidence type="ECO:0000256" key="6">
    <source>
        <dbReference type="ARBA" id="ARBA00023027"/>
    </source>
</evidence>
<dbReference type="PANTHER" id="PTHR43706:SF47">
    <property type="entry name" value="EXTERNAL NADH-UBIQUINONE OXIDOREDUCTASE 1, MITOCHONDRIAL-RELATED"/>
    <property type="match status" value="1"/>
</dbReference>
<evidence type="ECO:0000313" key="10">
    <source>
        <dbReference type="EMBL" id="AZA13526.1"/>
    </source>
</evidence>
<dbReference type="KEGG" id="ccho:CCHOA_05630"/>
<comment type="similarity">
    <text evidence="1">Belongs to the NADH dehydrogenase family.</text>
</comment>
<dbReference type="InterPro" id="IPR023753">
    <property type="entry name" value="FAD/NAD-binding_dom"/>
</dbReference>
<gene>
    <name evidence="10" type="ORF">CCHOA_05630</name>
</gene>
<keyword evidence="3" id="KW-0285">Flavoprotein</keyword>
<keyword evidence="11" id="KW-1185">Reference proteome</keyword>
<keyword evidence="4" id="KW-0274">FAD</keyword>
<organism evidence="10 11">
    <name type="scientific">Corynebacterium choanae</name>
    <dbReference type="NCBI Taxonomy" id="1862358"/>
    <lineage>
        <taxon>Bacteria</taxon>
        <taxon>Bacillati</taxon>
        <taxon>Actinomycetota</taxon>
        <taxon>Actinomycetes</taxon>
        <taxon>Mycobacteriales</taxon>
        <taxon>Corynebacteriaceae</taxon>
        <taxon>Corynebacterium</taxon>
    </lineage>
</organism>
<dbReference type="PRINTS" id="PR00368">
    <property type="entry name" value="FADPNR"/>
</dbReference>
<feature type="domain" description="FAD/NAD(P)-binding" evidence="9">
    <location>
        <begin position="14"/>
        <end position="339"/>
    </location>
</feature>